<feature type="chain" id="PRO_5047024392" description="Lipoprotein" evidence="1">
    <location>
        <begin position="31"/>
        <end position="88"/>
    </location>
</feature>
<evidence type="ECO:0000256" key="1">
    <source>
        <dbReference type="SAM" id="SignalP"/>
    </source>
</evidence>
<protein>
    <recommendedName>
        <fullName evidence="4">Lipoprotein</fullName>
    </recommendedName>
</protein>
<dbReference type="RefSeq" id="WP_336436693.1">
    <property type="nucleotide sequence ID" value="NZ_JBAWKS010000002.1"/>
</dbReference>
<keyword evidence="1" id="KW-0732">Signal</keyword>
<name>A0ABU8EXS4_9GAMM</name>
<comment type="caution">
    <text evidence="2">The sequence shown here is derived from an EMBL/GenBank/DDBJ whole genome shotgun (WGS) entry which is preliminary data.</text>
</comment>
<organism evidence="2 3">
    <name type="scientific">Pseudoalteromonas spongiae</name>
    <dbReference type="NCBI Taxonomy" id="298657"/>
    <lineage>
        <taxon>Bacteria</taxon>
        <taxon>Pseudomonadati</taxon>
        <taxon>Pseudomonadota</taxon>
        <taxon>Gammaproteobacteria</taxon>
        <taxon>Alteromonadales</taxon>
        <taxon>Pseudoalteromonadaceae</taxon>
        <taxon>Pseudoalteromonas</taxon>
    </lineage>
</organism>
<dbReference type="Proteomes" id="UP001382455">
    <property type="component" value="Unassembled WGS sequence"/>
</dbReference>
<feature type="signal peptide" evidence="1">
    <location>
        <begin position="1"/>
        <end position="30"/>
    </location>
</feature>
<evidence type="ECO:0000313" key="3">
    <source>
        <dbReference type="Proteomes" id="UP001382455"/>
    </source>
</evidence>
<dbReference type="PROSITE" id="PS51257">
    <property type="entry name" value="PROKAR_LIPOPROTEIN"/>
    <property type="match status" value="1"/>
</dbReference>
<sequence>MNHLKFRASSVTLAISCSFAIVFLTGCSKADLVPVTECKAVVSHAKRVLGDKAPSSSQMLKQCKAASDEARGCVMAADKPMKLLDCDF</sequence>
<gene>
    <name evidence="2" type="ORF">WAE96_19020</name>
</gene>
<proteinExistence type="predicted"/>
<dbReference type="EMBL" id="JBAWKS010000002">
    <property type="protein sequence ID" value="MEI4551775.1"/>
    <property type="molecule type" value="Genomic_DNA"/>
</dbReference>
<accession>A0ABU8EXS4</accession>
<evidence type="ECO:0000313" key="2">
    <source>
        <dbReference type="EMBL" id="MEI4551775.1"/>
    </source>
</evidence>
<evidence type="ECO:0008006" key="4">
    <source>
        <dbReference type="Google" id="ProtNLM"/>
    </source>
</evidence>
<keyword evidence="3" id="KW-1185">Reference proteome</keyword>
<reference evidence="2 3" key="1">
    <citation type="submission" date="2023-12" db="EMBL/GenBank/DDBJ databases">
        <title>Friends and Foes: Symbiotic and Algicidal bacterial influence on Karenia brevis blooms.</title>
        <authorList>
            <person name="Fei C."/>
            <person name="Mohamed A.R."/>
            <person name="Booker A."/>
            <person name="Arshad M."/>
            <person name="Klass S."/>
            <person name="Ahn S."/>
            <person name="Gilbert P.M."/>
            <person name="Heil C.A."/>
            <person name="Martinez J.M."/>
            <person name="Amin S.A."/>
        </authorList>
    </citation>
    <scope>NUCLEOTIDE SEQUENCE [LARGE SCALE GENOMIC DNA]</scope>
    <source>
        <strain evidence="2 3">CE15</strain>
    </source>
</reference>